<dbReference type="Pfam" id="PF01809">
    <property type="entry name" value="YidD"/>
    <property type="match status" value="1"/>
</dbReference>
<organism evidence="2 3">
    <name type="scientific">Porphyromonas cangingivalis</name>
    <dbReference type="NCBI Taxonomy" id="36874"/>
    <lineage>
        <taxon>Bacteria</taxon>
        <taxon>Pseudomonadati</taxon>
        <taxon>Bacteroidota</taxon>
        <taxon>Bacteroidia</taxon>
        <taxon>Bacteroidales</taxon>
        <taxon>Porphyromonadaceae</taxon>
        <taxon>Porphyromonas</taxon>
    </lineage>
</organism>
<keyword evidence="3" id="KW-1185">Reference proteome</keyword>
<dbReference type="NCBIfam" id="TIGR00278">
    <property type="entry name" value="membrane protein insertion efficiency factor YidD"/>
    <property type="match status" value="1"/>
</dbReference>
<comment type="function">
    <text evidence="1">Could be involved in insertion of integral membrane proteins into the membrane.</text>
</comment>
<accession>A0A099WXZ7</accession>
<gene>
    <name evidence="2" type="ORF">HQ35_09035</name>
</gene>
<dbReference type="OrthoDB" id="9801753at2"/>
<dbReference type="SMART" id="SM01234">
    <property type="entry name" value="Haemolytic"/>
    <property type="match status" value="1"/>
</dbReference>
<dbReference type="PANTHER" id="PTHR33383:SF1">
    <property type="entry name" value="MEMBRANE PROTEIN INSERTION EFFICIENCY FACTOR-RELATED"/>
    <property type="match status" value="1"/>
</dbReference>
<proteinExistence type="inferred from homology"/>
<evidence type="ECO:0000256" key="1">
    <source>
        <dbReference type="HAMAP-Rule" id="MF_00386"/>
    </source>
</evidence>
<dbReference type="Proteomes" id="UP000030125">
    <property type="component" value="Unassembled WGS sequence"/>
</dbReference>
<dbReference type="EMBL" id="JQJD01000057">
    <property type="protein sequence ID" value="KGN78780.1"/>
    <property type="molecule type" value="Genomic_DNA"/>
</dbReference>
<keyword evidence="1" id="KW-0472">Membrane</keyword>
<dbReference type="GO" id="GO:0005886">
    <property type="term" value="C:plasma membrane"/>
    <property type="evidence" value="ECO:0007669"/>
    <property type="project" value="UniProtKB-SubCell"/>
</dbReference>
<sequence>MRQFLIKLLILPIRFYQRFLSPLKPPTCRYAPTCSAYAIQALRKHGPIKGLYLAVRRILRCHPWGGSGYDPVP</sequence>
<comment type="caution">
    <text evidence="2">The sequence shown here is derived from an EMBL/GenBank/DDBJ whole genome shotgun (WGS) entry which is preliminary data.</text>
</comment>
<dbReference type="InterPro" id="IPR002696">
    <property type="entry name" value="Membr_insert_effic_factor_YidD"/>
</dbReference>
<dbReference type="HAMAP" id="MF_00386">
    <property type="entry name" value="UPF0161_YidD"/>
    <property type="match status" value="1"/>
</dbReference>
<protein>
    <recommendedName>
        <fullName evidence="1">Putative membrane protein insertion efficiency factor</fullName>
    </recommendedName>
</protein>
<evidence type="ECO:0000313" key="2">
    <source>
        <dbReference type="EMBL" id="KGN78780.1"/>
    </source>
</evidence>
<dbReference type="PANTHER" id="PTHR33383">
    <property type="entry name" value="MEMBRANE PROTEIN INSERTION EFFICIENCY FACTOR-RELATED"/>
    <property type="match status" value="1"/>
</dbReference>
<keyword evidence="1" id="KW-1003">Cell membrane</keyword>
<evidence type="ECO:0000313" key="3">
    <source>
        <dbReference type="Proteomes" id="UP000030125"/>
    </source>
</evidence>
<dbReference type="AlphaFoldDB" id="A0A099WXZ7"/>
<dbReference type="STRING" id="36874.HQ34_02910"/>
<reference evidence="2 3" key="1">
    <citation type="submission" date="2014-08" db="EMBL/GenBank/DDBJ databases">
        <title>Porphyromonas cangingivalis strain:COT-109_OH1386 Genome sequencing.</title>
        <authorList>
            <person name="Wallis C."/>
            <person name="Deusch O."/>
            <person name="O'Flynn C."/>
            <person name="Davis I."/>
            <person name="Jospin G."/>
            <person name="Darling A.E."/>
            <person name="Coil D.A."/>
            <person name="Alexiev A."/>
            <person name="Horsfall A."/>
            <person name="Kirkwood N."/>
            <person name="Harris S."/>
            <person name="Eisen J.A."/>
        </authorList>
    </citation>
    <scope>NUCLEOTIDE SEQUENCE [LARGE SCALE GENOMIC DNA]</scope>
    <source>
        <strain evidence="3">COT-109 OH1386</strain>
    </source>
</reference>
<name>A0A099WXZ7_PORCN</name>
<comment type="similarity">
    <text evidence="1">Belongs to the UPF0161 family.</text>
</comment>
<dbReference type="eggNOG" id="COG0759">
    <property type="taxonomic scope" value="Bacteria"/>
</dbReference>
<comment type="subcellular location">
    <subcellularLocation>
        <location evidence="1">Cell membrane</location>
        <topology evidence="1">Peripheral membrane protein</topology>
        <orientation evidence="1">Cytoplasmic side</orientation>
    </subcellularLocation>
</comment>